<dbReference type="Proteomes" id="UP000031390">
    <property type="component" value="Unassembled WGS sequence"/>
</dbReference>
<organism evidence="1 3">
    <name type="scientific">Morococcus cerebrosus</name>
    <dbReference type="NCBI Taxonomy" id="1056807"/>
    <lineage>
        <taxon>Bacteria</taxon>
        <taxon>Pseudomonadati</taxon>
        <taxon>Pseudomonadota</taxon>
        <taxon>Betaproteobacteria</taxon>
        <taxon>Neisseriales</taxon>
        <taxon>Neisseriaceae</taxon>
        <taxon>Morococcus</taxon>
    </lineage>
</organism>
<evidence type="ECO:0000313" key="2">
    <source>
        <dbReference type="EMBL" id="UNV88129.1"/>
    </source>
</evidence>
<evidence type="ECO:0000313" key="1">
    <source>
        <dbReference type="EMBL" id="KIC12652.1"/>
    </source>
</evidence>
<protein>
    <submittedName>
        <fullName evidence="2">Sel1 repeat family protein</fullName>
    </submittedName>
</protein>
<name>A0A0C1HET0_9NEIS</name>
<dbReference type="InterPro" id="IPR052945">
    <property type="entry name" value="Mitotic_Regulator"/>
</dbReference>
<proteinExistence type="predicted"/>
<dbReference type="InterPro" id="IPR011990">
    <property type="entry name" value="TPR-like_helical_dom_sf"/>
</dbReference>
<dbReference type="PANTHER" id="PTHR43628">
    <property type="entry name" value="ACTIVATOR OF C KINASE PROTEIN 1-RELATED"/>
    <property type="match status" value="1"/>
</dbReference>
<dbReference type="InterPro" id="IPR006597">
    <property type="entry name" value="Sel1-like"/>
</dbReference>
<sequence>MKSKLSALAATALLAACSAVPHHNEQAKALLDEGIVLYQKQDYRHAKPYFEQAQQAGHMKAPRYLGLMYLNGEGVAKNAQTAFAYFTQAAAAGDITGQYWLGYCYENGIGTAKDMTQAVRWYQKSVARGDHVSQPAIDALNRLGVKAN</sequence>
<evidence type="ECO:0000313" key="4">
    <source>
        <dbReference type="Proteomes" id="UP000829504"/>
    </source>
</evidence>
<dbReference type="RefSeq" id="WP_039405254.1">
    <property type="nucleotide sequence ID" value="NZ_CP094242.1"/>
</dbReference>
<accession>A0A0C1HET0</accession>
<gene>
    <name evidence="1" type="ORF">MCC93_03870</name>
    <name evidence="2" type="ORF">MON37_04165</name>
</gene>
<dbReference type="PATRIC" id="fig|1056807.3.peg.373"/>
<dbReference type="Pfam" id="PF08238">
    <property type="entry name" value="Sel1"/>
    <property type="match status" value="3"/>
</dbReference>
<reference evidence="1 3" key="1">
    <citation type="submission" date="2014-12" db="EMBL/GenBank/DDBJ databases">
        <title>Genome sequence of Morococcus cerebrosus.</title>
        <authorList>
            <person name="Shin S.-K."/>
            <person name="Yi H."/>
        </authorList>
    </citation>
    <scope>NUCLEOTIDE SEQUENCE [LARGE SCALE GENOMIC DNA]</scope>
    <source>
        <strain evidence="1 3">CIP 81.93</strain>
    </source>
</reference>
<reference evidence="2 4" key="2">
    <citation type="submission" date="2022-03" db="EMBL/GenBank/DDBJ databases">
        <title>Genome sequencing of Morococcus cerebrosus.</title>
        <authorList>
            <person name="Baek M.-G."/>
            <person name="Yi H."/>
        </authorList>
    </citation>
    <scope>NUCLEOTIDE SEQUENCE [LARGE SCALE GENOMIC DNA]</scope>
    <source>
        <strain evidence="2 4">CIP 81.93</strain>
    </source>
</reference>
<dbReference type="SUPFAM" id="SSF81901">
    <property type="entry name" value="HCP-like"/>
    <property type="match status" value="1"/>
</dbReference>
<keyword evidence="4" id="KW-1185">Reference proteome</keyword>
<dbReference type="EMBL" id="CP094242">
    <property type="protein sequence ID" value="UNV88129.1"/>
    <property type="molecule type" value="Genomic_DNA"/>
</dbReference>
<evidence type="ECO:0000313" key="3">
    <source>
        <dbReference type="Proteomes" id="UP000031390"/>
    </source>
</evidence>
<dbReference type="PROSITE" id="PS51257">
    <property type="entry name" value="PROKAR_LIPOPROTEIN"/>
    <property type="match status" value="1"/>
</dbReference>
<dbReference type="AlphaFoldDB" id="A0A0C1HET0"/>
<dbReference type="EMBL" id="JUFZ01000015">
    <property type="protein sequence ID" value="KIC12652.1"/>
    <property type="molecule type" value="Genomic_DNA"/>
</dbReference>
<dbReference type="SMART" id="SM00671">
    <property type="entry name" value="SEL1"/>
    <property type="match status" value="3"/>
</dbReference>
<dbReference type="Gene3D" id="1.25.40.10">
    <property type="entry name" value="Tetratricopeptide repeat domain"/>
    <property type="match status" value="1"/>
</dbReference>
<dbReference type="PANTHER" id="PTHR43628:SF1">
    <property type="entry name" value="CHITIN SYNTHASE REGULATORY FACTOR 2-RELATED"/>
    <property type="match status" value="1"/>
</dbReference>
<dbReference type="Proteomes" id="UP000829504">
    <property type="component" value="Chromosome"/>
</dbReference>